<keyword evidence="1" id="KW-1133">Transmembrane helix</keyword>
<evidence type="ECO:0008006" key="4">
    <source>
        <dbReference type="Google" id="ProtNLM"/>
    </source>
</evidence>
<organism evidence="2 3">
    <name type="scientific">Methylophaga thalassica</name>
    <dbReference type="NCBI Taxonomy" id="40223"/>
    <lineage>
        <taxon>Bacteria</taxon>
        <taxon>Pseudomonadati</taxon>
        <taxon>Pseudomonadota</taxon>
        <taxon>Gammaproteobacteria</taxon>
        <taxon>Thiotrichales</taxon>
        <taxon>Piscirickettsiaceae</taxon>
        <taxon>Methylophaga</taxon>
    </lineage>
</organism>
<reference evidence="2" key="2">
    <citation type="submission" date="2023-01" db="EMBL/GenBank/DDBJ databases">
        <title>Draft genome sequence of Methylophaga thalassica strain NBRC 102424.</title>
        <authorList>
            <person name="Sun Q."/>
            <person name="Mori K."/>
        </authorList>
    </citation>
    <scope>NUCLEOTIDE SEQUENCE</scope>
    <source>
        <strain evidence="2">NBRC 102424</strain>
    </source>
</reference>
<evidence type="ECO:0000256" key="1">
    <source>
        <dbReference type="SAM" id="Phobius"/>
    </source>
</evidence>
<dbReference type="Proteomes" id="UP001161423">
    <property type="component" value="Unassembled WGS sequence"/>
</dbReference>
<dbReference type="RefSeq" id="WP_007145440.1">
    <property type="nucleotide sequence ID" value="NZ_BSND01000003.1"/>
</dbReference>
<dbReference type="Pfam" id="PF10741">
    <property type="entry name" value="T2SSM_b"/>
    <property type="match status" value="1"/>
</dbReference>
<proteinExistence type="predicted"/>
<keyword evidence="1" id="KW-0472">Membrane</keyword>
<dbReference type="NCBIfam" id="NF040576">
    <property type="entry name" value="T2SS_GspM_XpsM"/>
    <property type="match status" value="1"/>
</dbReference>
<gene>
    <name evidence="2" type="ORF">GCM10007891_07000</name>
</gene>
<dbReference type="InterPro" id="IPR034756">
    <property type="entry name" value="T2SSM_b"/>
</dbReference>
<name>A0ABQ5TRK5_9GAMM</name>
<comment type="caution">
    <text evidence="2">The sequence shown here is derived from an EMBL/GenBank/DDBJ whole genome shotgun (WGS) entry which is preliminary data.</text>
</comment>
<dbReference type="InterPro" id="IPR014717">
    <property type="entry name" value="Transl_elong_EF1B/ribsomal_bS6"/>
</dbReference>
<dbReference type="EMBL" id="BSND01000003">
    <property type="protein sequence ID" value="GLP98846.1"/>
    <property type="molecule type" value="Genomic_DNA"/>
</dbReference>
<reference evidence="2" key="1">
    <citation type="journal article" date="2014" name="Int. J. Syst. Evol. Microbiol.">
        <title>Complete genome of a new Firmicutes species belonging to the dominant human colonic microbiota ('Ruminococcus bicirculans') reveals two chromosomes and a selective capacity to utilize plant glucans.</title>
        <authorList>
            <consortium name="NISC Comparative Sequencing Program"/>
            <person name="Wegmann U."/>
            <person name="Louis P."/>
            <person name="Goesmann A."/>
            <person name="Henrissat B."/>
            <person name="Duncan S.H."/>
            <person name="Flint H.J."/>
        </authorList>
    </citation>
    <scope>NUCLEOTIDE SEQUENCE</scope>
    <source>
        <strain evidence="2">NBRC 102424</strain>
    </source>
</reference>
<evidence type="ECO:0000313" key="3">
    <source>
        <dbReference type="Proteomes" id="UP001161423"/>
    </source>
</evidence>
<accession>A0ABQ5TRK5</accession>
<feature type="transmembrane region" description="Helical" evidence="1">
    <location>
        <begin position="12"/>
        <end position="33"/>
    </location>
</feature>
<protein>
    <recommendedName>
        <fullName evidence="4">General secretion pathway protein M</fullName>
    </recommendedName>
</protein>
<keyword evidence="3" id="KW-1185">Reference proteome</keyword>
<sequence>MRAELSRFYPALAWSVLILVIVFFWLVIINPALSVRQHYTSALEETRFMQQKLSRQLEQPSVLLTEDETRQLADRFLFHGESKALMAAQMQSLVAKHLDDLGLTKMSAETTLVEQDKGFDQIQLRLQFQTDLKGLVAFLSRIESQQPLLLIDELSIVVNDDNTQSSSPQLEVQTMMTGFYQTEKTEKAS</sequence>
<keyword evidence="1" id="KW-0812">Transmembrane</keyword>
<dbReference type="Gene3D" id="3.30.70.60">
    <property type="match status" value="1"/>
</dbReference>
<evidence type="ECO:0000313" key="2">
    <source>
        <dbReference type="EMBL" id="GLP98846.1"/>
    </source>
</evidence>